<feature type="domain" description="YTH" evidence="2">
    <location>
        <begin position="238"/>
        <end position="374"/>
    </location>
</feature>
<dbReference type="PROSITE" id="PS50882">
    <property type="entry name" value="YTH"/>
    <property type="match status" value="1"/>
</dbReference>
<dbReference type="PANTHER" id="PTHR12357:SF89">
    <property type="entry name" value="YTH DOMAIN-CONTAINING FAMILY PROTEIN"/>
    <property type="match status" value="1"/>
</dbReference>
<feature type="region of interest" description="Disordered" evidence="1">
    <location>
        <begin position="1"/>
        <end position="58"/>
    </location>
</feature>
<sequence length="392" mass="43579">MTRRAPEPGQWRAPGQRQAEYADDAAHASPTPSPHLSVPNSETSDTPTSQTRTQSVSALPDVWRSQLSLSSALSSITQEAVSLHPGTSSVPRHSAPHVLLTHDTSPRSFSSAHSSPLHGTQRRASYAHDPLGQRRGSDTFSASGAGAASSLWSPIDDPKLAYRRSTLHIGDVIPSIAPGPWPRRMSSRRMSWDDAEPPVDVEPPMPMPPPQPRPPSPWFYLDPFSQYRPLPMTWPMPERAFVIKSFTAIDIQLSVTHGVWTSTEKGNHRLNKAWMRSSQRGPIYLFFSVNGSGRFCGVAQMVSGLDYTQSSNIWAEGDRWKGLFHVHWLILKDIPNARLRHMTLLNTAERKPITQSRDTQELLPDAATELLHIFQTHQSVSSLFAEQDHLPP</sequence>
<feature type="compositionally biased region" description="Low complexity" evidence="1">
    <location>
        <begin position="106"/>
        <end position="115"/>
    </location>
</feature>
<dbReference type="EMBL" id="CP033155">
    <property type="protein sequence ID" value="AYO44859.1"/>
    <property type="molecule type" value="Genomic_DNA"/>
</dbReference>
<evidence type="ECO:0000313" key="3">
    <source>
        <dbReference type="EMBL" id="AYO44859.1"/>
    </source>
</evidence>
<feature type="region of interest" description="Disordered" evidence="1">
    <location>
        <begin position="100"/>
        <end position="123"/>
    </location>
</feature>
<dbReference type="STRING" id="425264.A0A3G2SBY1"/>
<dbReference type="AlphaFoldDB" id="A0A3G2SBY1"/>
<protein>
    <submittedName>
        <fullName evidence="3">YTH domain family protein 2</fullName>
    </submittedName>
</protein>
<proteinExistence type="predicted"/>
<dbReference type="GO" id="GO:0061157">
    <property type="term" value="P:mRNA destabilization"/>
    <property type="evidence" value="ECO:0007669"/>
    <property type="project" value="TreeGrafter"/>
</dbReference>
<dbReference type="Pfam" id="PF04146">
    <property type="entry name" value="YTH"/>
    <property type="match status" value="1"/>
</dbReference>
<dbReference type="OrthoDB" id="306690at2759"/>
<dbReference type="Proteomes" id="UP000269793">
    <property type="component" value="Chromosome VIII"/>
</dbReference>
<dbReference type="GO" id="GO:0005737">
    <property type="term" value="C:cytoplasm"/>
    <property type="evidence" value="ECO:0007669"/>
    <property type="project" value="TreeGrafter"/>
</dbReference>
<evidence type="ECO:0000256" key="1">
    <source>
        <dbReference type="SAM" id="MobiDB-lite"/>
    </source>
</evidence>
<organism evidence="3 4">
    <name type="scientific">Malassezia restricta (strain ATCC 96810 / NBRC 103918 / CBS 7877)</name>
    <name type="common">Seborrheic dermatitis infection agent</name>
    <dbReference type="NCBI Taxonomy" id="425264"/>
    <lineage>
        <taxon>Eukaryota</taxon>
        <taxon>Fungi</taxon>
        <taxon>Dikarya</taxon>
        <taxon>Basidiomycota</taxon>
        <taxon>Ustilaginomycotina</taxon>
        <taxon>Malasseziomycetes</taxon>
        <taxon>Malasseziales</taxon>
        <taxon>Malasseziaceae</taxon>
        <taxon>Malassezia</taxon>
    </lineage>
</organism>
<feature type="region of interest" description="Disordered" evidence="1">
    <location>
        <begin position="129"/>
        <end position="148"/>
    </location>
</feature>
<gene>
    <name evidence="3" type="primary">YTHDF2</name>
    <name evidence="3" type="ORF">DNF11_3909</name>
</gene>
<reference evidence="3 4" key="1">
    <citation type="submission" date="2018-10" db="EMBL/GenBank/DDBJ databases">
        <title>Complete genome sequence of Malassezia restricta CBS 7877.</title>
        <authorList>
            <person name="Morand S.C."/>
            <person name="Bertignac M."/>
            <person name="Iltis A."/>
            <person name="Kolder I."/>
            <person name="Pirovano W."/>
            <person name="Jourdain R."/>
            <person name="Clavaud C."/>
        </authorList>
    </citation>
    <scope>NUCLEOTIDE SEQUENCE [LARGE SCALE GENOMIC DNA]</scope>
    <source>
        <strain evidence="3 4">CBS 7877</strain>
    </source>
</reference>
<dbReference type="PANTHER" id="PTHR12357">
    <property type="entry name" value="YTH YT521-B HOMOLOGY DOMAIN-CONTAINING"/>
    <property type="match status" value="1"/>
</dbReference>
<evidence type="ECO:0000313" key="4">
    <source>
        <dbReference type="Proteomes" id="UP000269793"/>
    </source>
</evidence>
<accession>A0A3G2SBY1</accession>
<dbReference type="VEuPathDB" id="FungiDB:DNF11_3909"/>
<dbReference type="GO" id="GO:0003729">
    <property type="term" value="F:mRNA binding"/>
    <property type="evidence" value="ECO:0007669"/>
    <property type="project" value="TreeGrafter"/>
</dbReference>
<dbReference type="GO" id="GO:1990247">
    <property type="term" value="F:N6-methyladenosine-containing RNA reader activity"/>
    <property type="evidence" value="ECO:0007669"/>
    <property type="project" value="TreeGrafter"/>
</dbReference>
<dbReference type="CDD" id="cd21134">
    <property type="entry name" value="YTH"/>
    <property type="match status" value="1"/>
</dbReference>
<name>A0A3G2SBY1_MALR7</name>
<feature type="compositionally biased region" description="Polar residues" evidence="1">
    <location>
        <begin position="38"/>
        <end position="57"/>
    </location>
</feature>
<dbReference type="InterPro" id="IPR007275">
    <property type="entry name" value="YTH_domain"/>
</dbReference>
<dbReference type="Gene3D" id="3.10.590.10">
    <property type="entry name" value="ph1033 like domains"/>
    <property type="match status" value="1"/>
</dbReference>
<evidence type="ECO:0000259" key="2">
    <source>
        <dbReference type="PROSITE" id="PS50882"/>
    </source>
</evidence>
<dbReference type="InterPro" id="IPR045168">
    <property type="entry name" value="YTH_prot"/>
</dbReference>
<keyword evidence="4" id="KW-1185">Reference proteome</keyword>